<organism evidence="2 3">
    <name type="scientific">Metschnikowia pulcherrima</name>
    <dbReference type="NCBI Taxonomy" id="27326"/>
    <lineage>
        <taxon>Eukaryota</taxon>
        <taxon>Fungi</taxon>
        <taxon>Dikarya</taxon>
        <taxon>Ascomycota</taxon>
        <taxon>Saccharomycotina</taxon>
        <taxon>Pichiomycetes</taxon>
        <taxon>Metschnikowiaceae</taxon>
        <taxon>Metschnikowia</taxon>
    </lineage>
</organism>
<dbReference type="AlphaFoldDB" id="A0A8H7GUR8"/>
<keyword evidence="3" id="KW-1185">Reference proteome</keyword>
<evidence type="ECO:0000313" key="3">
    <source>
        <dbReference type="Proteomes" id="UP000649328"/>
    </source>
</evidence>
<dbReference type="EMBL" id="JACBPP010000003">
    <property type="protein sequence ID" value="KAF8003490.1"/>
    <property type="molecule type" value="Genomic_DNA"/>
</dbReference>
<evidence type="ECO:0000313" key="2">
    <source>
        <dbReference type="EMBL" id="KAF8003490.1"/>
    </source>
</evidence>
<protein>
    <submittedName>
        <fullName evidence="2">Uncharacterized protein</fullName>
    </submittedName>
</protein>
<sequence>MSISSSSSEELQAEIAEKSVSEVAELQDRVKQYERKCESLEKTRADHDKELKTLQDLLALKDASLAELQQFQERCTELETVISDLSELAKQRDIEHEKHVIRLNEELGKARSFAGSPKKALELPDLDFNNGNNTFSSIDIFDDQTEYMNFFRRPAQVGPLCLAPLGS</sequence>
<comment type="caution">
    <text evidence="2">The sequence shown here is derived from an EMBL/GenBank/DDBJ whole genome shotgun (WGS) entry which is preliminary data.</text>
</comment>
<feature type="coiled-coil region" evidence="1">
    <location>
        <begin position="16"/>
        <end position="88"/>
    </location>
</feature>
<evidence type="ECO:0000256" key="1">
    <source>
        <dbReference type="SAM" id="Coils"/>
    </source>
</evidence>
<keyword evidence="1" id="KW-0175">Coiled coil</keyword>
<dbReference type="Proteomes" id="UP000649328">
    <property type="component" value="Unassembled WGS sequence"/>
</dbReference>
<accession>A0A8H7GUR8</accession>
<name>A0A8H7GUR8_9ASCO</name>
<proteinExistence type="predicted"/>
<gene>
    <name evidence="2" type="ORF">HF325_002735</name>
</gene>
<reference evidence="2" key="1">
    <citation type="submission" date="2020-10" db="EMBL/GenBank/DDBJ databases">
        <title>The Whole-Genome Sequence of Metschnikowia persimmonesis, a Novel Endophytic Yeast Species Isolated from Medicinal Plant Diospyros kaki Thumb.</title>
        <authorList>
            <person name="Rahmat E."/>
            <person name="Kang Y."/>
        </authorList>
    </citation>
    <scope>NUCLEOTIDE SEQUENCE</scope>
    <source>
        <strain evidence="2">KIOM G15050</strain>
    </source>
</reference>